<feature type="signal peptide" evidence="1">
    <location>
        <begin position="1"/>
        <end position="21"/>
    </location>
</feature>
<evidence type="ECO:0000313" key="3">
    <source>
        <dbReference type="Proteomes" id="UP000185161"/>
    </source>
</evidence>
<sequence>MTRLIASLFIALALLVSPLAASNAAASTQMTTCTLTAAESNCPDMDDVEKPCAQLICVSVCAPLCLLSVAGEQALPNSAARAVGGPLAKLSSIVAEAEIRPPRKNSEM</sequence>
<dbReference type="STRING" id="93064.BRX40_12550"/>
<proteinExistence type="predicted"/>
<reference evidence="3" key="1">
    <citation type="submission" date="2016-12" db="EMBL/GenBank/DDBJ databases">
        <title>Whole genome sequencing of Sphingomonas sp. ABOJV.</title>
        <authorList>
            <person name="Conlan S."/>
            <person name="Thomas P.J."/>
            <person name="Mullikin J."/>
            <person name="Palmore T.N."/>
            <person name="Frank K.M."/>
            <person name="Segre J.A."/>
        </authorList>
    </citation>
    <scope>NUCLEOTIDE SEQUENCE [LARGE SCALE GENOMIC DNA]</scope>
    <source>
        <strain evidence="3">ABOJV</strain>
    </source>
</reference>
<name>A0A1L6JBD8_9SPHN</name>
<dbReference type="GeneID" id="55648506"/>
<accession>A0A1L6JBD8</accession>
<organism evidence="2 3">
    <name type="scientific">Sphingomonas koreensis</name>
    <dbReference type="NCBI Taxonomy" id="93064"/>
    <lineage>
        <taxon>Bacteria</taxon>
        <taxon>Pseudomonadati</taxon>
        <taxon>Pseudomonadota</taxon>
        <taxon>Alphaproteobacteria</taxon>
        <taxon>Sphingomonadales</taxon>
        <taxon>Sphingomonadaceae</taxon>
        <taxon>Sphingomonas</taxon>
    </lineage>
</organism>
<feature type="chain" id="PRO_5013267534" evidence="1">
    <location>
        <begin position="22"/>
        <end position="108"/>
    </location>
</feature>
<evidence type="ECO:0000313" key="2">
    <source>
        <dbReference type="EMBL" id="APR53147.1"/>
    </source>
</evidence>
<dbReference type="KEGG" id="skr:BRX40_12550"/>
<keyword evidence="1" id="KW-0732">Signal</keyword>
<dbReference type="Proteomes" id="UP000185161">
    <property type="component" value="Chromosome"/>
</dbReference>
<protein>
    <submittedName>
        <fullName evidence="2">Uncharacterized protein</fullName>
    </submittedName>
</protein>
<dbReference type="RefSeq" id="WP_075151819.1">
    <property type="nucleotide sequence ID" value="NZ_CP018820.1"/>
</dbReference>
<keyword evidence="3" id="KW-1185">Reference proteome</keyword>
<dbReference type="EMBL" id="CP018820">
    <property type="protein sequence ID" value="APR53147.1"/>
    <property type="molecule type" value="Genomic_DNA"/>
</dbReference>
<dbReference type="AlphaFoldDB" id="A0A1L6JBD8"/>
<evidence type="ECO:0000256" key="1">
    <source>
        <dbReference type="SAM" id="SignalP"/>
    </source>
</evidence>
<gene>
    <name evidence="2" type="ORF">BRX40_12550</name>
</gene>